<name>A0A2H0W5Q7_9BACT</name>
<dbReference type="Proteomes" id="UP000231382">
    <property type="component" value="Unassembled WGS sequence"/>
</dbReference>
<reference evidence="4" key="1">
    <citation type="submission" date="2017-09" db="EMBL/GenBank/DDBJ databases">
        <title>Depth-based differentiation of microbial function through sediment-hosted aquifers and enrichment of novel symbionts in the deep terrestrial subsurface.</title>
        <authorList>
            <person name="Probst A.J."/>
            <person name="Ladd B."/>
            <person name="Jarett J.K."/>
            <person name="Geller-Mcgrath D.E."/>
            <person name="Sieber C.M.K."/>
            <person name="Emerson J.B."/>
            <person name="Anantharaman K."/>
            <person name="Thomas B.C."/>
            <person name="Malmstrom R."/>
            <person name="Stieglmeier M."/>
            <person name="Klingl A."/>
            <person name="Woyke T."/>
            <person name="Ryan C.M."/>
            <person name="Banfield J.F."/>
        </authorList>
    </citation>
    <scope>NUCLEOTIDE SEQUENCE [LARGE SCALE GENOMIC DNA]</scope>
</reference>
<evidence type="ECO:0000313" key="4">
    <source>
        <dbReference type="Proteomes" id="UP000231382"/>
    </source>
</evidence>
<evidence type="ECO:0000313" key="3">
    <source>
        <dbReference type="EMBL" id="PIS07425.1"/>
    </source>
</evidence>
<feature type="domain" description="TraC-like" evidence="2">
    <location>
        <begin position="16"/>
        <end position="193"/>
    </location>
</feature>
<accession>A0A2H0W5Q7</accession>
<organism evidence="3 4">
    <name type="scientific">Candidatus Berkelbacteria bacterium CG10_big_fil_rev_8_21_14_0_10_43_13</name>
    <dbReference type="NCBI Taxonomy" id="1974514"/>
    <lineage>
        <taxon>Bacteria</taxon>
        <taxon>Candidatus Berkelbacteria</taxon>
    </lineage>
</organism>
<protein>
    <recommendedName>
        <fullName evidence="2">TraC-like domain-containing protein</fullName>
    </recommendedName>
</protein>
<evidence type="ECO:0000259" key="2">
    <source>
        <dbReference type="Pfam" id="PF26593"/>
    </source>
</evidence>
<comment type="caution">
    <text evidence="3">The sequence shown here is derived from an EMBL/GenBank/DDBJ whole genome shotgun (WGS) entry which is preliminary data.</text>
</comment>
<feature type="region of interest" description="Disordered" evidence="1">
    <location>
        <begin position="249"/>
        <end position="345"/>
    </location>
</feature>
<dbReference type="InterPro" id="IPR058596">
    <property type="entry name" value="TraC-like_dom"/>
</dbReference>
<feature type="compositionally biased region" description="Basic and acidic residues" evidence="1">
    <location>
        <begin position="251"/>
        <end position="280"/>
    </location>
</feature>
<gene>
    <name evidence="3" type="ORF">COT78_03745</name>
</gene>
<feature type="compositionally biased region" description="Low complexity" evidence="1">
    <location>
        <begin position="287"/>
        <end position="333"/>
    </location>
</feature>
<dbReference type="AlphaFoldDB" id="A0A2H0W5Q7"/>
<dbReference type="EMBL" id="PEZW01000025">
    <property type="protein sequence ID" value="PIS07425.1"/>
    <property type="molecule type" value="Genomic_DNA"/>
</dbReference>
<dbReference type="Pfam" id="PF26593">
    <property type="entry name" value="TraC-like"/>
    <property type="match status" value="1"/>
</dbReference>
<evidence type="ECO:0000256" key="1">
    <source>
        <dbReference type="SAM" id="MobiDB-lite"/>
    </source>
</evidence>
<sequence>MANSTQQAIDIAGIKDGVIVMKDGSYRLLLQVAATNFALKSEQEQNSIVFQYQSFLNSLHFPIEIVISSRRLDLTPYIAKIEKLSEKQTTELIKMQTLDYMDFLKKLVDIANIMKKTFYVVVAFSPLNIKKVGLFGSLFGNKKSSFEHLKISDADFKAHTDQLKQRASTVASGLGGMGLHCFQLSTEQLIELFYLMYNPDEATKERFQDVTLLSSPVIMSKDEAKSEDIAGPQTTQEEDAVIDNAAQVTQQRHDEALAKKQEAQKEAEKGVRSAPSKEVKAQPVSNQPAQTAPQQQTVQPVTAAPSATAAPVAAPTQANTPTAEPATAPTTAPAQPPTDSQNIIQ</sequence>
<proteinExistence type="predicted"/>